<sequence>MAPLYTWRNPFPGGGFSESPAVSFLVWFWGSDSRGAGGVLGFTIGVGGGCRSPRDVPLSLVRVFGANLSPEEGEAAGGSRRVRRARSGAGKFWGQNIAIIFGTLMLTEAAAPPLGSA</sequence>
<accession>A0A401TK65</accession>
<gene>
    <name evidence="1" type="ORF">chiPu_0026908</name>
</gene>
<reference evidence="1 2" key="1">
    <citation type="journal article" date="2018" name="Nat. Ecol. Evol.">
        <title>Shark genomes provide insights into elasmobranch evolution and the origin of vertebrates.</title>
        <authorList>
            <person name="Hara Y"/>
            <person name="Yamaguchi K"/>
            <person name="Onimaru K"/>
            <person name="Kadota M"/>
            <person name="Koyanagi M"/>
            <person name="Keeley SD"/>
            <person name="Tatsumi K"/>
            <person name="Tanaka K"/>
            <person name="Motone F"/>
            <person name="Kageyama Y"/>
            <person name="Nozu R"/>
            <person name="Adachi N"/>
            <person name="Nishimura O"/>
            <person name="Nakagawa R"/>
            <person name="Tanegashima C"/>
            <person name="Kiyatake I"/>
            <person name="Matsumoto R"/>
            <person name="Murakumo K"/>
            <person name="Nishida K"/>
            <person name="Terakita A"/>
            <person name="Kuratani S"/>
            <person name="Sato K"/>
            <person name="Hyodo S Kuraku.S."/>
        </authorList>
    </citation>
    <scope>NUCLEOTIDE SEQUENCE [LARGE SCALE GENOMIC DNA]</scope>
</reference>
<dbReference type="EMBL" id="BEZZ01090232">
    <property type="protein sequence ID" value="GCC43024.1"/>
    <property type="molecule type" value="Genomic_DNA"/>
</dbReference>
<keyword evidence="2" id="KW-1185">Reference proteome</keyword>
<protein>
    <submittedName>
        <fullName evidence="1">Uncharacterized protein</fullName>
    </submittedName>
</protein>
<evidence type="ECO:0000313" key="2">
    <source>
        <dbReference type="Proteomes" id="UP000287033"/>
    </source>
</evidence>
<proteinExistence type="predicted"/>
<name>A0A401TK65_CHIPU</name>
<dbReference type="AlphaFoldDB" id="A0A401TK65"/>
<comment type="caution">
    <text evidence="1">The sequence shown here is derived from an EMBL/GenBank/DDBJ whole genome shotgun (WGS) entry which is preliminary data.</text>
</comment>
<evidence type="ECO:0000313" key="1">
    <source>
        <dbReference type="EMBL" id="GCC43024.1"/>
    </source>
</evidence>
<dbReference type="Proteomes" id="UP000287033">
    <property type="component" value="Unassembled WGS sequence"/>
</dbReference>
<organism evidence="1 2">
    <name type="scientific">Chiloscyllium punctatum</name>
    <name type="common">Brownbanded bambooshark</name>
    <name type="synonym">Hemiscyllium punctatum</name>
    <dbReference type="NCBI Taxonomy" id="137246"/>
    <lineage>
        <taxon>Eukaryota</taxon>
        <taxon>Metazoa</taxon>
        <taxon>Chordata</taxon>
        <taxon>Craniata</taxon>
        <taxon>Vertebrata</taxon>
        <taxon>Chondrichthyes</taxon>
        <taxon>Elasmobranchii</taxon>
        <taxon>Galeomorphii</taxon>
        <taxon>Galeoidea</taxon>
        <taxon>Orectolobiformes</taxon>
        <taxon>Hemiscylliidae</taxon>
        <taxon>Chiloscyllium</taxon>
    </lineage>
</organism>